<dbReference type="AlphaFoldDB" id="A0A1W2DYL7"/>
<evidence type="ECO:0000313" key="1">
    <source>
        <dbReference type="EMBL" id="SMD02407.1"/>
    </source>
</evidence>
<proteinExistence type="predicted"/>
<accession>A0A1W2DYL7</accession>
<name>A0A1W2DYL7_9RHOB</name>
<gene>
    <name evidence="1" type="ORF">SAMN06295998_11958</name>
</gene>
<sequence length="223" mass="24954">MDDTENLTVGLTYGDAMHVDDLRKGQYFMPLAVEKDVLFRVGQIMASWGYFEQLMDNFTHEIVSQTSFPAPKKWKMKSFNERRKLSEKALLFCATKKAPEVCGLVKKVSQDAIAAYDVRCQLAHGLYRPGLEYCTGDMIGNNVPYVVEPARKGRGKSMLLEKESLKKTAIDISYLTGNLLFVLERLGGKIDGFVVNISASELLGHGVKGQFSPRPVSTFFDPK</sequence>
<dbReference type="Proteomes" id="UP000192330">
    <property type="component" value="Unassembled WGS sequence"/>
</dbReference>
<organism evidence="1 2">
    <name type="scientific">Primorskyibacter flagellatus</name>
    <dbReference type="NCBI Taxonomy" id="1387277"/>
    <lineage>
        <taxon>Bacteria</taxon>
        <taxon>Pseudomonadati</taxon>
        <taxon>Pseudomonadota</taxon>
        <taxon>Alphaproteobacteria</taxon>
        <taxon>Rhodobacterales</taxon>
        <taxon>Roseobacteraceae</taxon>
        <taxon>Primorskyibacter</taxon>
    </lineage>
</organism>
<keyword evidence="2" id="KW-1185">Reference proteome</keyword>
<dbReference type="RefSeq" id="WP_143514645.1">
    <property type="nucleotide sequence ID" value="NZ_FWYD01000019.1"/>
</dbReference>
<protein>
    <submittedName>
        <fullName evidence="1">Uncharacterized protein</fullName>
    </submittedName>
</protein>
<reference evidence="1 2" key="1">
    <citation type="submission" date="2017-04" db="EMBL/GenBank/DDBJ databases">
        <authorList>
            <person name="Afonso C.L."/>
            <person name="Miller P.J."/>
            <person name="Scott M.A."/>
            <person name="Spackman E."/>
            <person name="Goraichik I."/>
            <person name="Dimitrov K.M."/>
            <person name="Suarez D.L."/>
            <person name="Swayne D.E."/>
        </authorList>
    </citation>
    <scope>NUCLEOTIDE SEQUENCE [LARGE SCALE GENOMIC DNA]</scope>
    <source>
        <strain evidence="1 2">CGMCC 1.12644</strain>
    </source>
</reference>
<dbReference type="EMBL" id="FWYD01000019">
    <property type="protein sequence ID" value="SMD02407.1"/>
    <property type="molecule type" value="Genomic_DNA"/>
</dbReference>
<evidence type="ECO:0000313" key="2">
    <source>
        <dbReference type="Proteomes" id="UP000192330"/>
    </source>
</evidence>